<sequence>MHRSLAGLALLPFLVLAAPIHAGEPDTTAPTINGLTLKNTASGTLVIPVPATDDVALGEAVATIDDAPAASATYGGTTSGTVTLSIDTTKYANGKHDVEIHVTDAAGNRSSYGIVMTVTFENVTVTPEATATPTVQQPHDRPTPTPTPTPTPLGEIGILGDEATRYTSRDFLSLPKRPRASKAGTLTLTARCPLPKTCSLNVRLTRAGKTFGTGRVTVKSKKTGKLSIKLTRSARAAVKKKPQTLRLTVAGYAGVVITLR</sequence>
<comment type="caution">
    <text evidence="3">The sequence shown here is derived from an EMBL/GenBank/DDBJ whole genome shotgun (WGS) entry which is preliminary data.</text>
</comment>
<feature type="chain" id="PRO_5024992145" description="Ig-like domain-containing protein" evidence="2">
    <location>
        <begin position="23"/>
        <end position="260"/>
    </location>
</feature>
<protein>
    <recommendedName>
        <fullName evidence="5">Ig-like domain-containing protein</fullName>
    </recommendedName>
</protein>
<accession>A0A660LFP9</accession>
<evidence type="ECO:0000313" key="3">
    <source>
        <dbReference type="EMBL" id="RKQ91744.1"/>
    </source>
</evidence>
<dbReference type="AlphaFoldDB" id="A0A660LFP9"/>
<keyword evidence="4" id="KW-1185">Reference proteome</keyword>
<evidence type="ECO:0000256" key="1">
    <source>
        <dbReference type="SAM" id="MobiDB-lite"/>
    </source>
</evidence>
<gene>
    <name evidence="3" type="ORF">C8N24_1572</name>
</gene>
<evidence type="ECO:0008006" key="5">
    <source>
        <dbReference type="Google" id="ProtNLM"/>
    </source>
</evidence>
<name>A0A660LFP9_9ACTN</name>
<keyword evidence="2" id="KW-0732">Signal</keyword>
<organism evidence="3 4">
    <name type="scientific">Solirubrobacter pauli</name>
    <dbReference type="NCBI Taxonomy" id="166793"/>
    <lineage>
        <taxon>Bacteria</taxon>
        <taxon>Bacillati</taxon>
        <taxon>Actinomycetota</taxon>
        <taxon>Thermoleophilia</taxon>
        <taxon>Solirubrobacterales</taxon>
        <taxon>Solirubrobacteraceae</taxon>
        <taxon>Solirubrobacter</taxon>
    </lineage>
</organism>
<proteinExistence type="predicted"/>
<evidence type="ECO:0000256" key="2">
    <source>
        <dbReference type="SAM" id="SignalP"/>
    </source>
</evidence>
<reference evidence="3 4" key="1">
    <citation type="submission" date="2018-10" db="EMBL/GenBank/DDBJ databases">
        <title>Genomic Encyclopedia of Archaeal and Bacterial Type Strains, Phase II (KMG-II): from individual species to whole genera.</title>
        <authorList>
            <person name="Goeker M."/>
        </authorList>
    </citation>
    <scope>NUCLEOTIDE SEQUENCE [LARGE SCALE GENOMIC DNA]</scope>
    <source>
        <strain evidence="3 4">DSM 14954</strain>
    </source>
</reference>
<feature type="signal peptide" evidence="2">
    <location>
        <begin position="1"/>
        <end position="22"/>
    </location>
</feature>
<dbReference type="Proteomes" id="UP000278962">
    <property type="component" value="Unassembled WGS sequence"/>
</dbReference>
<evidence type="ECO:0000313" key="4">
    <source>
        <dbReference type="Proteomes" id="UP000278962"/>
    </source>
</evidence>
<feature type="region of interest" description="Disordered" evidence="1">
    <location>
        <begin position="130"/>
        <end position="155"/>
    </location>
</feature>
<dbReference type="RefSeq" id="WP_121249509.1">
    <property type="nucleotide sequence ID" value="NZ_RBIL01000001.1"/>
</dbReference>
<dbReference type="EMBL" id="RBIL01000001">
    <property type="protein sequence ID" value="RKQ91744.1"/>
    <property type="molecule type" value="Genomic_DNA"/>
</dbReference>